<name>A0A395SP68_9HYPO</name>
<sequence length="154" mass="17755">MSSFKKMFSLSTKKDEVSQSNEARPTSESPSLEDYKLELEKLREDNALLRTYNAERKHDQLRHRHEAFGAVHESNETCAKLEWALRSLKDVDRQLGAIFNGREIKKAVLDATRNPENDGTQKALKELKLTEIQLHGTRENVKECIKTLKGFLKE</sequence>
<dbReference type="Proteomes" id="UP000266234">
    <property type="component" value="Unassembled WGS sequence"/>
</dbReference>
<evidence type="ECO:0000313" key="2">
    <source>
        <dbReference type="EMBL" id="RGP74248.1"/>
    </source>
</evidence>
<dbReference type="EMBL" id="PXOG01000133">
    <property type="protein sequence ID" value="RGP74248.1"/>
    <property type="molecule type" value="Genomic_DNA"/>
</dbReference>
<accession>A0A395SP68</accession>
<gene>
    <name evidence="2" type="ORF">FLONG3_6160</name>
</gene>
<evidence type="ECO:0000256" key="1">
    <source>
        <dbReference type="SAM" id="MobiDB-lite"/>
    </source>
</evidence>
<protein>
    <submittedName>
        <fullName evidence="2">Uncharacterized protein</fullName>
    </submittedName>
</protein>
<keyword evidence="3" id="KW-1185">Reference proteome</keyword>
<evidence type="ECO:0000313" key="3">
    <source>
        <dbReference type="Proteomes" id="UP000266234"/>
    </source>
</evidence>
<feature type="compositionally biased region" description="Polar residues" evidence="1">
    <location>
        <begin position="18"/>
        <end position="30"/>
    </location>
</feature>
<dbReference type="AlphaFoldDB" id="A0A395SP68"/>
<organism evidence="2 3">
    <name type="scientific">Fusarium longipes</name>
    <dbReference type="NCBI Taxonomy" id="694270"/>
    <lineage>
        <taxon>Eukaryota</taxon>
        <taxon>Fungi</taxon>
        <taxon>Dikarya</taxon>
        <taxon>Ascomycota</taxon>
        <taxon>Pezizomycotina</taxon>
        <taxon>Sordariomycetes</taxon>
        <taxon>Hypocreomycetidae</taxon>
        <taxon>Hypocreales</taxon>
        <taxon>Nectriaceae</taxon>
        <taxon>Fusarium</taxon>
    </lineage>
</organism>
<feature type="region of interest" description="Disordered" evidence="1">
    <location>
        <begin position="1"/>
        <end position="34"/>
    </location>
</feature>
<comment type="caution">
    <text evidence="2">The sequence shown here is derived from an EMBL/GenBank/DDBJ whole genome shotgun (WGS) entry which is preliminary data.</text>
</comment>
<proteinExistence type="predicted"/>
<reference evidence="2 3" key="1">
    <citation type="journal article" date="2018" name="PLoS Pathog.">
        <title>Evolution of structural diversity of trichothecenes, a family of toxins produced by plant pathogenic and entomopathogenic fungi.</title>
        <authorList>
            <person name="Proctor R.H."/>
            <person name="McCormick S.P."/>
            <person name="Kim H.S."/>
            <person name="Cardoza R.E."/>
            <person name="Stanley A.M."/>
            <person name="Lindo L."/>
            <person name="Kelly A."/>
            <person name="Brown D.W."/>
            <person name="Lee T."/>
            <person name="Vaughan M.M."/>
            <person name="Alexander N.J."/>
            <person name="Busman M."/>
            <person name="Gutierrez S."/>
        </authorList>
    </citation>
    <scope>NUCLEOTIDE SEQUENCE [LARGE SCALE GENOMIC DNA]</scope>
    <source>
        <strain evidence="2 3">NRRL 20695</strain>
    </source>
</reference>